<comment type="similarity">
    <text evidence="5 11">Belongs to the CDS family.</text>
</comment>
<comment type="caution">
    <text evidence="13">The sequence shown here is derived from an EMBL/GenBank/DDBJ whole genome shotgun (WGS) entry which is preliminary data.</text>
</comment>
<dbReference type="UniPathway" id="UPA00557">
    <property type="reaction ID" value="UER00614"/>
</dbReference>
<protein>
    <recommendedName>
        <fullName evidence="6 11">Phosphatidate cytidylyltransferase</fullName>
        <ecNumber evidence="6 11">2.7.7.41</ecNumber>
    </recommendedName>
</protein>
<dbReference type="OrthoDB" id="9799199at2"/>
<organism evidence="13 14">
    <name type="scientific">Gulosibacter chungangensis</name>
    <dbReference type="NCBI Taxonomy" id="979746"/>
    <lineage>
        <taxon>Bacteria</taxon>
        <taxon>Bacillati</taxon>
        <taxon>Actinomycetota</taxon>
        <taxon>Actinomycetes</taxon>
        <taxon>Micrococcales</taxon>
        <taxon>Microbacteriaceae</taxon>
        <taxon>Gulosibacter</taxon>
    </lineage>
</organism>
<feature type="transmembrane region" description="Helical" evidence="12">
    <location>
        <begin position="203"/>
        <end position="223"/>
    </location>
</feature>
<dbReference type="InterPro" id="IPR000374">
    <property type="entry name" value="PC_trans"/>
</dbReference>
<evidence type="ECO:0000256" key="7">
    <source>
        <dbReference type="ARBA" id="ARBA00022679"/>
    </source>
</evidence>
<comment type="catalytic activity">
    <reaction evidence="1 11">
        <text>a 1,2-diacyl-sn-glycero-3-phosphate + CTP + H(+) = a CDP-1,2-diacyl-sn-glycerol + diphosphate</text>
        <dbReference type="Rhea" id="RHEA:16229"/>
        <dbReference type="ChEBI" id="CHEBI:15378"/>
        <dbReference type="ChEBI" id="CHEBI:33019"/>
        <dbReference type="ChEBI" id="CHEBI:37563"/>
        <dbReference type="ChEBI" id="CHEBI:58332"/>
        <dbReference type="ChEBI" id="CHEBI:58608"/>
        <dbReference type="EC" id="2.7.7.41"/>
    </reaction>
</comment>
<evidence type="ECO:0000313" key="13">
    <source>
        <dbReference type="EMBL" id="KAB1643417.1"/>
    </source>
</evidence>
<feature type="transmembrane region" description="Helical" evidence="12">
    <location>
        <begin position="99"/>
        <end position="117"/>
    </location>
</feature>
<dbReference type="GO" id="GO:0009273">
    <property type="term" value="P:peptidoglycan-based cell wall biogenesis"/>
    <property type="evidence" value="ECO:0007669"/>
    <property type="project" value="TreeGrafter"/>
</dbReference>
<comment type="subcellular location">
    <subcellularLocation>
        <location evidence="2">Membrane</location>
        <topology evidence="2">Multi-pass membrane protein</topology>
    </subcellularLocation>
</comment>
<keyword evidence="10 12" id="KW-0472">Membrane</keyword>
<evidence type="ECO:0000256" key="3">
    <source>
        <dbReference type="ARBA" id="ARBA00005119"/>
    </source>
</evidence>
<keyword evidence="8 11" id="KW-0812">Transmembrane</keyword>
<feature type="transmembrane region" description="Helical" evidence="12">
    <location>
        <begin position="54"/>
        <end position="87"/>
    </location>
</feature>
<evidence type="ECO:0000256" key="8">
    <source>
        <dbReference type="ARBA" id="ARBA00022692"/>
    </source>
</evidence>
<keyword evidence="14" id="KW-1185">Reference proteome</keyword>
<feature type="transmembrane region" description="Helical" evidence="12">
    <location>
        <begin position="123"/>
        <end position="141"/>
    </location>
</feature>
<comment type="pathway">
    <text evidence="3 11">Phospholipid metabolism; CDP-diacylglycerol biosynthesis; CDP-diacylglycerol from sn-glycerol 3-phosphate: step 3/3.</text>
</comment>
<dbReference type="GO" id="GO:0004605">
    <property type="term" value="F:phosphatidate cytidylyltransferase activity"/>
    <property type="evidence" value="ECO:0007669"/>
    <property type="project" value="UniProtKB-EC"/>
</dbReference>
<comment type="pathway">
    <text evidence="4">Lipid metabolism.</text>
</comment>
<dbReference type="GO" id="GO:0016024">
    <property type="term" value="P:CDP-diacylglycerol biosynthetic process"/>
    <property type="evidence" value="ECO:0007669"/>
    <property type="project" value="UniProtKB-UniPathway"/>
</dbReference>
<sequence>MSDWRFGLLDETGLRLFAGVAAVLIVATLVTWILSLTLRAERHESLISNLKLRVGAWWAMVLMLFVVLACGETVTILFFFALSFLALREFITISRTTQRDHSALVWMFWIILPIQYFAIWQHWYGFFAVFIPVYAFLFLPARTAIAGETKGFLRRTATTQWALMVCVYCVSYAPAILQLPVALEFGKVAADGSAIGSGGPAGANLLMFLLIVVQGSDVFQYIWGKTLGRHKIAPKVSPNKTVEGFIGGILTSTALGAGLWWITSFEWWQAAVLAFVSCLLGFAGGLVMSAIKRDRGVKDFGALIPGHGGIMDRIDSLCFAAPVFFHLVRFFFTAA</sequence>
<evidence type="ECO:0000256" key="6">
    <source>
        <dbReference type="ARBA" id="ARBA00012487"/>
    </source>
</evidence>
<gene>
    <name evidence="13" type="ORF">F8O05_05875</name>
</gene>
<evidence type="ECO:0000256" key="1">
    <source>
        <dbReference type="ARBA" id="ARBA00001698"/>
    </source>
</evidence>
<dbReference type="PANTHER" id="PTHR43535">
    <property type="entry name" value="PHOSPHATIDATE CYTIDYLYLTRANSFERASE"/>
    <property type="match status" value="1"/>
</dbReference>
<evidence type="ECO:0000256" key="2">
    <source>
        <dbReference type="ARBA" id="ARBA00004141"/>
    </source>
</evidence>
<evidence type="ECO:0000256" key="5">
    <source>
        <dbReference type="ARBA" id="ARBA00010185"/>
    </source>
</evidence>
<name>A0A7J5BBQ8_9MICO</name>
<keyword evidence="9 12" id="KW-1133">Transmembrane helix</keyword>
<evidence type="ECO:0000256" key="12">
    <source>
        <dbReference type="SAM" id="Phobius"/>
    </source>
</evidence>
<dbReference type="PANTHER" id="PTHR43535:SF1">
    <property type="entry name" value="PHOSPHATIDATE CYTIDYLYLTRANSFERASE"/>
    <property type="match status" value="1"/>
</dbReference>
<evidence type="ECO:0000256" key="4">
    <source>
        <dbReference type="ARBA" id="ARBA00005189"/>
    </source>
</evidence>
<reference evidence="13 14" key="1">
    <citation type="submission" date="2019-09" db="EMBL/GenBank/DDBJ databases">
        <title>Phylogeny of genus Pseudoclavibacter and closely related genus.</title>
        <authorList>
            <person name="Li Y."/>
        </authorList>
    </citation>
    <scope>NUCLEOTIDE SEQUENCE [LARGE SCALE GENOMIC DNA]</scope>
    <source>
        <strain evidence="13 14">KCTC 13959</strain>
    </source>
</reference>
<feature type="transmembrane region" description="Helical" evidence="12">
    <location>
        <begin position="161"/>
        <end position="183"/>
    </location>
</feature>
<dbReference type="Proteomes" id="UP000433493">
    <property type="component" value="Unassembled WGS sequence"/>
</dbReference>
<evidence type="ECO:0000256" key="11">
    <source>
        <dbReference type="RuleBase" id="RU003938"/>
    </source>
</evidence>
<dbReference type="GO" id="GO:0005886">
    <property type="term" value="C:plasma membrane"/>
    <property type="evidence" value="ECO:0007669"/>
    <property type="project" value="TreeGrafter"/>
</dbReference>
<dbReference type="Pfam" id="PF01148">
    <property type="entry name" value="CTP_transf_1"/>
    <property type="match status" value="1"/>
</dbReference>
<dbReference type="PROSITE" id="PS01315">
    <property type="entry name" value="CDS"/>
    <property type="match status" value="1"/>
</dbReference>
<keyword evidence="7 11" id="KW-0808">Transferase</keyword>
<feature type="transmembrane region" description="Helical" evidence="12">
    <location>
        <begin position="244"/>
        <end position="262"/>
    </location>
</feature>
<evidence type="ECO:0000256" key="9">
    <source>
        <dbReference type="ARBA" id="ARBA00022989"/>
    </source>
</evidence>
<evidence type="ECO:0000256" key="10">
    <source>
        <dbReference type="ARBA" id="ARBA00023136"/>
    </source>
</evidence>
<dbReference type="EC" id="2.7.7.41" evidence="6 11"/>
<feature type="transmembrane region" description="Helical" evidence="12">
    <location>
        <begin position="268"/>
        <end position="291"/>
    </location>
</feature>
<evidence type="ECO:0000313" key="14">
    <source>
        <dbReference type="Proteomes" id="UP000433493"/>
    </source>
</evidence>
<dbReference type="EMBL" id="WBKB01000003">
    <property type="protein sequence ID" value="KAB1643417.1"/>
    <property type="molecule type" value="Genomic_DNA"/>
</dbReference>
<dbReference type="RefSeq" id="WP_158051833.1">
    <property type="nucleotide sequence ID" value="NZ_WBKB01000003.1"/>
</dbReference>
<keyword evidence="11 13" id="KW-0548">Nucleotidyltransferase</keyword>
<proteinExistence type="inferred from homology"/>
<accession>A0A7J5BBQ8</accession>
<dbReference type="AlphaFoldDB" id="A0A7J5BBQ8"/>
<feature type="transmembrane region" description="Helical" evidence="12">
    <location>
        <begin position="12"/>
        <end position="34"/>
    </location>
</feature>